<comment type="caution">
    <text evidence="2">The sequence shown here is derived from an EMBL/GenBank/DDBJ whole genome shotgun (WGS) entry which is preliminary data.</text>
</comment>
<evidence type="ECO:0000313" key="2">
    <source>
        <dbReference type="EMBL" id="KAK3228514.1"/>
    </source>
</evidence>
<protein>
    <submittedName>
        <fullName evidence="2">Uncharacterized protein</fullName>
    </submittedName>
</protein>
<name>A0AAE0B3L0_9ROSI</name>
<dbReference type="Proteomes" id="UP001281410">
    <property type="component" value="Unassembled WGS sequence"/>
</dbReference>
<dbReference type="GO" id="GO:0003723">
    <property type="term" value="F:RNA binding"/>
    <property type="evidence" value="ECO:0007669"/>
    <property type="project" value="TreeGrafter"/>
</dbReference>
<dbReference type="Pfam" id="PF05918">
    <property type="entry name" value="API5"/>
    <property type="match status" value="1"/>
</dbReference>
<accession>A0AAE0B3L0</accession>
<gene>
    <name evidence="2" type="ORF">Dsin_000395</name>
</gene>
<sequence length="280" mass="32481">MDHFEDHCVEFGEAGERIKNAGDKPQLVGDYIRILELSKMSTKEEYVLRTTMMGFPQFCTYCPDKLWLVVNFLTEILSCEIDSRDVYEALLPLVKQDTKVSLTTFFENISSLIKTDARKKVFTSKTSLLNHREEIERHVIDLIKGVLRTTMMRFPQFCTYCPDKLWLVVNFLAEILSCVSLTTFFEIISSLIKTDALEKVFTSKTSLLNHREEIEWHVIDLIKGVLRTTMMGFPQFCTYCPDKLWLVVNFLAEILSCEIDSRDVYEALLPLVKQDTKGFH</sequence>
<reference evidence="2" key="1">
    <citation type="journal article" date="2023" name="Plant J.">
        <title>Genome sequences and population genomics provide insights into the demographic history, inbreeding, and mutation load of two 'living fossil' tree species of Dipteronia.</title>
        <authorList>
            <person name="Feng Y."/>
            <person name="Comes H.P."/>
            <person name="Chen J."/>
            <person name="Zhu S."/>
            <person name="Lu R."/>
            <person name="Zhang X."/>
            <person name="Li P."/>
            <person name="Qiu J."/>
            <person name="Olsen K.M."/>
            <person name="Qiu Y."/>
        </authorList>
    </citation>
    <scope>NUCLEOTIDE SEQUENCE</scope>
    <source>
        <strain evidence="2">NBL</strain>
    </source>
</reference>
<keyword evidence="1" id="KW-0053">Apoptosis</keyword>
<evidence type="ECO:0000256" key="1">
    <source>
        <dbReference type="ARBA" id="ARBA00022703"/>
    </source>
</evidence>
<proteinExistence type="predicted"/>
<dbReference type="PANTHER" id="PTHR12758">
    <property type="entry name" value="APOPTOSIS INHIBITOR 5-RELATED"/>
    <property type="match status" value="1"/>
</dbReference>
<dbReference type="GO" id="GO:0005634">
    <property type="term" value="C:nucleus"/>
    <property type="evidence" value="ECO:0007669"/>
    <property type="project" value="TreeGrafter"/>
</dbReference>
<dbReference type="EMBL" id="JANJYJ010000001">
    <property type="protein sequence ID" value="KAK3228514.1"/>
    <property type="molecule type" value="Genomic_DNA"/>
</dbReference>
<organism evidence="2 3">
    <name type="scientific">Dipteronia sinensis</name>
    <dbReference type="NCBI Taxonomy" id="43782"/>
    <lineage>
        <taxon>Eukaryota</taxon>
        <taxon>Viridiplantae</taxon>
        <taxon>Streptophyta</taxon>
        <taxon>Embryophyta</taxon>
        <taxon>Tracheophyta</taxon>
        <taxon>Spermatophyta</taxon>
        <taxon>Magnoliopsida</taxon>
        <taxon>eudicotyledons</taxon>
        <taxon>Gunneridae</taxon>
        <taxon>Pentapetalae</taxon>
        <taxon>rosids</taxon>
        <taxon>malvids</taxon>
        <taxon>Sapindales</taxon>
        <taxon>Sapindaceae</taxon>
        <taxon>Hippocastanoideae</taxon>
        <taxon>Acereae</taxon>
        <taxon>Dipteronia</taxon>
    </lineage>
</organism>
<keyword evidence="3" id="KW-1185">Reference proteome</keyword>
<evidence type="ECO:0000313" key="3">
    <source>
        <dbReference type="Proteomes" id="UP001281410"/>
    </source>
</evidence>
<dbReference type="PANTHER" id="PTHR12758:SF19">
    <property type="entry name" value="APOPTOSIS INHIBITOR 5"/>
    <property type="match status" value="1"/>
</dbReference>
<dbReference type="AlphaFoldDB" id="A0AAE0B3L0"/>
<dbReference type="InterPro" id="IPR008383">
    <property type="entry name" value="API5"/>
</dbReference>